<dbReference type="GO" id="GO:0016491">
    <property type="term" value="F:oxidoreductase activity"/>
    <property type="evidence" value="ECO:0007669"/>
    <property type="project" value="UniProtKB-KW"/>
</dbReference>
<evidence type="ECO:0000259" key="2">
    <source>
        <dbReference type="Pfam" id="PF04324"/>
    </source>
</evidence>
<protein>
    <submittedName>
        <fullName evidence="4">Unannotated protein</fullName>
    </submittedName>
</protein>
<dbReference type="InterPro" id="IPR036188">
    <property type="entry name" value="FAD/NAD-bd_sf"/>
</dbReference>
<dbReference type="Gene3D" id="1.10.10.1100">
    <property type="entry name" value="BFD-like [2Fe-2S]-binding domain"/>
    <property type="match status" value="1"/>
</dbReference>
<dbReference type="InterPro" id="IPR041854">
    <property type="entry name" value="BFD-like_2Fe2S-bd_dom_sf"/>
</dbReference>
<feature type="domain" description="FAD/NAD(P)-binding" evidence="3">
    <location>
        <begin position="20"/>
        <end position="245"/>
    </location>
</feature>
<dbReference type="CDD" id="cd19946">
    <property type="entry name" value="GlpA-like_Fer2_BFD-like"/>
    <property type="match status" value="1"/>
</dbReference>
<dbReference type="Pfam" id="PF07992">
    <property type="entry name" value="Pyr_redox_2"/>
    <property type="match status" value="1"/>
</dbReference>
<dbReference type="InterPro" id="IPR023753">
    <property type="entry name" value="FAD/NAD-binding_dom"/>
</dbReference>
<organism evidence="4">
    <name type="scientific">freshwater metagenome</name>
    <dbReference type="NCBI Taxonomy" id="449393"/>
    <lineage>
        <taxon>unclassified sequences</taxon>
        <taxon>metagenomes</taxon>
        <taxon>ecological metagenomes</taxon>
    </lineage>
</organism>
<evidence type="ECO:0000256" key="1">
    <source>
        <dbReference type="ARBA" id="ARBA00023002"/>
    </source>
</evidence>
<dbReference type="InterPro" id="IPR051691">
    <property type="entry name" value="Metab_Enz_Cyan_OpOx_G3PDH"/>
</dbReference>
<dbReference type="PRINTS" id="PR00368">
    <property type="entry name" value="FADPNR"/>
</dbReference>
<accession>A0A6J6TBW3</accession>
<dbReference type="PANTHER" id="PTHR42949">
    <property type="entry name" value="ANAEROBIC GLYCEROL-3-PHOSPHATE DEHYDROGENASE SUBUNIT B"/>
    <property type="match status" value="1"/>
</dbReference>
<dbReference type="AlphaFoldDB" id="A0A6J6TBW3"/>
<evidence type="ECO:0000259" key="3">
    <source>
        <dbReference type="Pfam" id="PF07992"/>
    </source>
</evidence>
<feature type="domain" description="BFD-like [2Fe-2S]-binding" evidence="2">
    <location>
        <begin position="294"/>
        <end position="345"/>
    </location>
</feature>
<name>A0A6J6TBW3_9ZZZZ</name>
<evidence type="ECO:0000313" key="4">
    <source>
        <dbReference type="EMBL" id="CAB4743779.1"/>
    </source>
</evidence>
<dbReference type="Gene3D" id="3.50.50.60">
    <property type="entry name" value="FAD/NAD(P)-binding domain"/>
    <property type="match status" value="2"/>
</dbReference>
<proteinExistence type="predicted"/>
<keyword evidence="1" id="KW-0560">Oxidoreductase</keyword>
<dbReference type="EMBL" id="CAEZZE010000013">
    <property type="protein sequence ID" value="CAB4743779.1"/>
    <property type="molecule type" value="Genomic_DNA"/>
</dbReference>
<sequence>MITHITGAQVWSAEKLGDGYQLNYLQGGVEKKISAQKIILTTGAYDRTLPFPGWTTSDVMTPGGAQSLLKGHGVVAGKTIVVSGTGPFLLPVATALAKSGARVEIIEAQSPLRWALSPLALLLNPGKFPELIHYASAILRLKIKVSFGSAVTGYHNGEADISKVRSNLSIRKRNVRSATADVVATGWGFLPDVTLGGILGCAQTLDRDETVIFAVDREQRASAQNIWIAGEATGIGGADLALAEGAVAGLSAAGSKIPVALIWKRFTKKLFARALQRSYPVGAGWQEWLRDETIICRCEEVSCQEIIESVQELGAEDARTSKLFTRAGMGLCQGRVCSRNVSDLVAGTTKCAVSRNERLAASNRPIAAPISLGVLGDGIAG</sequence>
<dbReference type="PANTHER" id="PTHR42949:SF3">
    <property type="entry name" value="ANAEROBIC GLYCEROL-3-PHOSPHATE DEHYDROGENASE SUBUNIT B"/>
    <property type="match status" value="1"/>
</dbReference>
<dbReference type="Pfam" id="PF04324">
    <property type="entry name" value="Fer2_BFD"/>
    <property type="match status" value="1"/>
</dbReference>
<dbReference type="InterPro" id="IPR007419">
    <property type="entry name" value="BFD-like_2Fe2S-bd_dom"/>
</dbReference>
<dbReference type="SUPFAM" id="SSF51905">
    <property type="entry name" value="FAD/NAD(P)-binding domain"/>
    <property type="match status" value="1"/>
</dbReference>
<gene>
    <name evidence="4" type="ORF">UFOPK2827_00166</name>
</gene>
<reference evidence="4" key="1">
    <citation type="submission" date="2020-05" db="EMBL/GenBank/DDBJ databases">
        <authorList>
            <person name="Chiriac C."/>
            <person name="Salcher M."/>
            <person name="Ghai R."/>
            <person name="Kavagutti S V."/>
        </authorList>
    </citation>
    <scope>NUCLEOTIDE SEQUENCE</scope>
</reference>